<dbReference type="Gene3D" id="3.40.50.620">
    <property type="entry name" value="HUPs"/>
    <property type="match status" value="1"/>
</dbReference>
<evidence type="ECO:0000313" key="2">
    <source>
        <dbReference type="Proteomes" id="UP000807159"/>
    </source>
</evidence>
<reference evidence="1" key="1">
    <citation type="journal article" date="2021" name="J. Hered.">
        <title>Genome Assembly of Salicaceae Populus deltoides (Eastern Cottonwood) I-69 Based on Nanopore Sequencing and Hi-C Technologies.</title>
        <authorList>
            <person name="Bai S."/>
            <person name="Wu H."/>
            <person name="Zhang J."/>
            <person name="Pan Z."/>
            <person name="Zhao W."/>
            <person name="Li Z."/>
            <person name="Tong C."/>
        </authorList>
    </citation>
    <scope>NUCLEOTIDE SEQUENCE</scope>
    <source>
        <tissue evidence="1">Leaf</tissue>
    </source>
</reference>
<gene>
    <name evidence="1" type="ORF">H0E87_010188</name>
</gene>
<name>A0A8T2YSB6_POPDE</name>
<proteinExistence type="predicted"/>
<organism evidence="1 2">
    <name type="scientific">Populus deltoides</name>
    <name type="common">Eastern poplar</name>
    <name type="synonym">Eastern cottonwood</name>
    <dbReference type="NCBI Taxonomy" id="3696"/>
    <lineage>
        <taxon>Eukaryota</taxon>
        <taxon>Viridiplantae</taxon>
        <taxon>Streptophyta</taxon>
        <taxon>Embryophyta</taxon>
        <taxon>Tracheophyta</taxon>
        <taxon>Spermatophyta</taxon>
        <taxon>Magnoliopsida</taxon>
        <taxon>eudicotyledons</taxon>
        <taxon>Gunneridae</taxon>
        <taxon>Pentapetalae</taxon>
        <taxon>rosids</taxon>
        <taxon>fabids</taxon>
        <taxon>Malpighiales</taxon>
        <taxon>Salicaceae</taxon>
        <taxon>Saliceae</taxon>
        <taxon>Populus</taxon>
    </lineage>
</organism>
<dbReference type="AlphaFoldDB" id="A0A8T2YSB6"/>
<accession>A0A8T2YSB6</accession>
<dbReference type="Proteomes" id="UP000807159">
    <property type="component" value="Chromosome 5"/>
</dbReference>
<comment type="caution">
    <text evidence="1">The sequence shown here is derived from an EMBL/GenBank/DDBJ whole genome shotgun (WGS) entry which is preliminary data.</text>
</comment>
<keyword evidence="2" id="KW-1185">Reference proteome</keyword>
<sequence length="112" mass="12073">MRWCTGSGGFRGGSGIIGKPEDHSNKRWLAPVVAKCDRSRVLSSWAPYCGNLVPAEVQIEFSSVRHLTPQQFVEKLSKELGAVAGGNYRFGYKAAGRGCAKSKACGLTLQVQ</sequence>
<dbReference type="InterPro" id="IPR014729">
    <property type="entry name" value="Rossmann-like_a/b/a_fold"/>
</dbReference>
<evidence type="ECO:0000313" key="1">
    <source>
        <dbReference type="EMBL" id="KAH8507940.1"/>
    </source>
</evidence>
<dbReference type="EMBL" id="JACEGQ020000005">
    <property type="protein sequence ID" value="KAH8507940.1"/>
    <property type="molecule type" value="Genomic_DNA"/>
</dbReference>
<protein>
    <submittedName>
        <fullName evidence="1">Uncharacterized protein</fullName>
    </submittedName>
</protein>